<dbReference type="SUPFAM" id="SSF49503">
    <property type="entry name" value="Cupredoxins"/>
    <property type="match status" value="1"/>
</dbReference>
<evidence type="ECO:0008006" key="3">
    <source>
        <dbReference type="Google" id="ProtNLM"/>
    </source>
</evidence>
<dbReference type="AlphaFoldDB" id="A0A5C6AKP0"/>
<reference evidence="1 2" key="1">
    <citation type="submission" date="2019-02" db="EMBL/GenBank/DDBJ databases">
        <title>Deep-cultivation of Planctomycetes and their phenomic and genomic characterization uncovers novel biology.</title>
        <authorList>
            <person name="Wiegand S."/>
            <person name="Jogler M."/>
            <person name="Boedeker C."/>
            <person name="Pinto D."/>
            <person name="Vollmers J."/>
            <person name="Rivas-Marin E."/>
            <person name="Kohn T."/>
            <person name="Peeters S.H."/>
            <person name="Heuer A."/>
            <person name="Rast P."/>
            <person name="Oberbeckmann S."/>
            <person name="Bunk B."/>
            <person name="Jeske O."/>
            <person name="Meyerdierks A."/>
            <person name="Storesund J.E."/>
            <person name="Kallscheuer N."/>
            <person name="Luecker S."/>
            <person name="Lage O.M."/>
            <person name="Pohl T."/>
            <person name="Merkel B.J."/>
            <person name="Hornburger P."/>
            <person name="Mueller R.-W."/>
            <person name="Bruemmer F."/>
            <person name="Labrenz M."/>
            <person name="Spormann A.M."/>
            <person name="Op Den Camp H."/>
            <person name="Overmann J."/>
            <person name="Amann R."/>
            <person name="Jetten M.S.M."/>
            <person name="Mascher T."/>
            <person name="Medema M.H."/>
            <person name="Devos D.P."/>
            <person name="Kaster A.-K."/>
            <person name="Ovreas L."/>
            <person name="Rohde M."/>
            <person name="Galperin M.Y."/>
            <person name="Jogler C."/>
        </authorList>
    </citation>
    <scope>NUCLEOTIDE SEQUENCE [LARGE SCALE GENOMIC DNA]</scope>
    <source>
        <strain evidence="1 2">Pla108</strain>
    </source>
</reference>
<evidence type="ECO:0000313" key="1">
    <source>
        <dbReference type="EMBL" id="TWT99735.1"/>
    </source>
</evidence>
<name>A0A5C6AKP0_9BACT</name>
<comment type="caution">
    <text evidence="1">The sequence shown here is derived from an EMBL/GenBank/DDBJ whole genome shotgun (WGS) entry which is preliminary data.</text>
</comment>
<dbReference type="InterPro" id="IPR008972">
    <property type="entry name" value="Cupredoxin"/>
</dbReference>
<dbReference type="Proteomes" id="UP000317421">
    <property type="component" value="Unassembled WGS sequence"/>
</dbReference>
<dbReference type="EMBL" id="SJPR01000001">
    <property type="protein sequence ID" value="TWT99735.1"/>
    <property type="molecule type" value="Genomic_DNA"/>
</dbReference>
<dbReference type="RefSeq" id="WP_146442977.1">
    <property type="nucleotide sequence ID" value="NZ_SJPR01000001.1"/>
</dbReference>
<gene>
    <name evidence="1" type="ORF">Pla108_06780</name>
</gene>
<accession>A0A5C6AKP0</accession>
<dbReference type="SUPFAM" id="SSF49464">
    <property type="entry name" value="Carboxypeptidase regulatory domain-like"/>
    <property type="match status" value="1"/>
</dbReference>
<proteinExistence type="predicted"/>
<organism evidence="1 2">
    <name type="scientific">Botrimarina colliarenosi</name>
    <dbReference type="NCBI Taxonomy" id="2528001"/>
    <lineage>
        <taxon>Bacteria</taxon>
        <taxon>Pseudomonadati</taxon>
        <taxon>Planctomycetota</taxon>
        <taxon>Planctomycetia</taxon>
        <taxon>Pirellulales</taxon>
        <taxon>Lacipirellulaceae</taxon>
        <taxon>Botrimarina</taxon>
    </lineage>
</organism>
<dbReference type="OrthoDB" id="9772097at2"/>
<protein>
    <recommendedName>
        <fullName evidence="3">Rhamnogalacturonan lyase domain-containing protein</fullName>
    </recommendedName>
</protein>
<dbReference type="Gene3D" id="2.60.40.420">
    <property type="entry name" value="Cupredoxins - blue copper proteins"/>
    <property type="match status" value="1"/>
</dbReference>
<keyword evidence="2" id="KW-1185">Reference proteome</keyword>
<dbReference type="InterPro" id="IPR008969">
    <property type="entry name" value="CarboxyPept-like_regulatory"/>
</dbReference>
<evidence type="ECO:0000313" key="2">
    <source>
        <dbReference type="Proteomes" id="UP000317421"/>
    </source>
</evidence>
<sequence length="249" mass="26389">MFKRAGIVISLLLAAGIVDGAGGLSGRIVVVGAVPPAEALPPGRDACCQAAGPVDQSVVVGPEGGLANVVVSVEPRRGEPAPPADDAVPEEPATLTNRGCAFIPRVLVVRVGQPLVLANNDPTMHNVDIEFVRNRPANVVVPPDGRREFDLVKPERRPIGVRCNVHPFMQAWVVVRDDPFAAVTDESGEFELAELPSGEWRLRFWREGKPFVGLQIGSSATDERGEVVLAIPAGGLQLGDLRVAATDLR</sequence>